<evidence type="ECO:0000313" key="3">
    <source>
        <dbReference type="EMBL" id="KAJ3662322.1"/>
    </source>
</evidence>
<comment type="caution">
    <text evidence="3">The sequence shown here is derived from an EMBL/GenBank/DDBJ whole genome shotgun (WGS) entry which is preliminary data.</text>
</comment>
<sequence length="111" mass="12603">MSLKVVISICLIFTVLQTVLGAPNNLKDERYLEQKFVEFLQQDKELSSLLQNANAVPHTLSRNVRQAEEDFGSDGNEADDAGEPKPGFFDRAAKFVMEVLQRFLKWINTDN</sequence>
<dbReference type="EMBL" id="JALNTZ010000002">
    <property type="protein sequence ID" value="KAJ3662322.1"/>
    <property type="molecule type" value="Genomic_DNA"/>
</dbReference>
<feature type="chain" id="PRO_5041449645" evidence="2">
    <location>
        <begin position="22"/>
        <end position="111"/>
    </location>
</feature>
<feature type="signal peptide" evidence="2">
    <location>
        <begin position="1"/>
        <end position="21"/>
    </location>
</feature>
<protein>
    <submittedName>
        <fullName evidence="3">Uncharacterized protein</fullName>
    </submittedName>
</protein>
<dbReference type="AlphaFoldDB" id="A0AA38IXY2"/>
<keyword evidence="2" id="KW-0732">Signal</keyword>
<gene>
    <name evidence="3" type="ORF">Zmor_006677</name>
</gene>
<organism evidence="3 4">
    <name type="scientific">Zophobas morio</name>
    <dbReference type="NCBI Taxonomy" id="2755281"/>
    <lineage>
        <taxon>Eukaryota</taxon>
        <taxon>Metazoa</taxon>
        <taxon>Ecdysozoa</taxon>
        <taxon>Arthropoda</taxon>
        <taxon>Hexapoda</taxon>
        <taxon>Insecta</taxon>
        <taxon>Pterygota</taxon>
        <taxon>Neoptera</taxon>
        <taxon>Endopterygota</taxon>
        <taxon>Coleoptera</taxon>
        <taxon>Polyphaga</taxon>
        <taxon>Cucujiformia</taxon>
        <taxon>Tenebrionidae</taxon>
        <taxon>Zophobas</taxon>
    </lineage>
</organism>
<name>A0AA38IXY2_9CUCU</name>
<proteinExistence type="predicted"/>
<keyword evidence="4" id="KW-1185">Reference proteome</keyword>
<dbReference type="Proteomes" id="UP001168821">
    <property type="component" value="Unassembled WGS sequence"/>
</dbReference>
<reference evidence="3" key="1">
    <citation type="journal article" date="2023" name="G3 (Bethesda)">
        <title>Whole genome assemblies of Zophobas morio and Tenebrio molitor.</title>
        <authorList>
            <person name="Kaur S."/>
            <person name="Stinson S.A."/>
            <person name="diCenzo G.C."/>
        </authorList>
    </citation>
    <scope>NUCLEOTIDE SEQUENCE</scope>
    <source>
        <strain evidence="3">QUZm001</strain>
    </source>
</reference>
<evidence type="ECO:0000313" key="4">
    <source>
        <dbReference type="Proteomes" id="UP001168821"/>
    </source>
</evidence>
<accession>A0AA38IXY2</accession>
<feature type="region of interest" description="Disordered" evidence="1">
    <location>
        <begin position="67"/>
        <end position="86"/>
    </location>
</feature>
<evidence type="ECO:0000256" key="1">
    <source>
        <dbReference type="SAM" id="MobiDB-lite"/>
    </source>
</evidence>
<feature type="compositionally biased region" description="Acidic residues" evidence="1">
    <location>
        <begin position="69"/>
        <end position="81"/>
    </location>
</feature>
<evidence type="ECO:0000256" key="2">
    <source>
        <dbReference type="SAM" id="SignalP"/>
    </source>
</evidence>